<dbReference type="STRING" id="1278311.GCA_000428705_00909"/>
<comment type="subunit">
    <text evidence="5">Homodimer.</text>
</comment>
<dbReference type="GO" id="GO:0005737">
    <property type="term" value="C:cytoplasm"/>
    <property type="evidence" value="ECO:0007669"/>
    <property type="project" value="UniProtKB-SubCell"/>
</dbReference>
<dbReference type="AlphaFoldDB" id="A0A449BD13"/>
<comment type="subcellular location">
    <subcellularLocation>
        <location evidence="5">Cytoplasm</location>
    </subcellularLocation>
</comment>
<name>A0A449BD13_HAPAX</name>
<dbReference type="SUPFAM" id="SSF75217">
    <property type="entry name" value="alpha/beta knot"/>
    <property type="match status" value="1"/>
</dbReference>
<evidence type="ECO:0000256" key="5">
    <source>
        <dbReference type="HAMAP-Rule" id="MF_00658"/>
    </source>
</evidence>
<gene>
    <name evidence="5 6" type="primary">rlmH</name>
    <name evidence="6" type="ORF">NCTC10138_00712</name>
</gene>
<keyword evidence="5" id="KW-0963">Cytoplasm</keyword>
<dbReference type="HAMAP" id="MF_00658">
    <property type="entry name" value="23SrRNA_methyltr_H"/>
    <property type="match status" value="1"/>
</dbReference>
<feature type="binding site" evidence="5">
    <location>
        <position position="96"/>
    </location>
    <ligand>
        <name>S-adenosyl-L-methionine</name>
        <dbReference type="ChEBI" id="CHEBI:59789"/>
    </ligand>
</feature>
<dbReference type="RefSeq" id="WP_035375706.1">
    <property type="nucleotide sequence ID" value="NZ_LR215048.1"/>
</dbReference>
<keyword evidence="3 5" id="KW-0949">S-adenosyl-L-methionine</keyword>
<dbReference type="OrthoDB" id="9806643at2"/>
<keyword evidence="7" id="KW-1185">Reference proteome</keyword>
<keyword evidence="5" id="KW-0698">rRNA processing</keyword>
<dbReference type="InterPro" id="IPR029028">
    <property type="entry name" value="Alpha/beta_knot_MTases"/>
</dbReference>
<evidence type="ECO:0000256" key="2">
    <source>
        <dbReference type="ARBA" id="ARBA00022679"/>
    </source>
</evidence>
<protein>
    <recommendedName>
        <fullName evidence="5">Ribosomal RNA large subunit methyltransferase H</fullName>
        <ecNumber evidence="5">2.1.1.177</ecNumber>
    </recommendedName>
    <alternativeName>
        <fullName evidence="5">23S rRNA (pseudouridine1915-N3)-methyltransferase</fullName>
    </alternativeName>
    <alternativeName>
        <fullName evidence="5">23S rRNA m3Psi1915 methyltransferase</fullName>
    </alternativeName>
    <alternativeName>
        <fullName evidence="5">rRNA (pseudouridine-N3-)-methyltransferase RlmH</fullName>
    </alternativeName>
</protein>
<proteinExistence type="inferred from homology"/>
<dbReference type="InterPro" id="IPR029026">
    <property type="entry name" value="tRNA_m1G_MTases_N"/>
</dbReference>
<dbReference type="Proteomes" id="UP000289841">
    <property type="component" value="Chromosome"/>
</dbReference>
<feature type="binding site" evidence="5">
    <location>
        <position position="64"/>
    </location>
    <ligand>
        <name>S-adenosyl-L-methionine</name>
        <dbReference type="ChEBI" id="CHEBI:59789"/>
    </ligand>
</feature>
<feature type="binding site" evidence="5">
    <location>
        <begin position="115"/>
        <end position="120"/>
    </location>
    <ligand>
        <name>S-adenosyl-L-methionine</name>
        <dbReference type="ChEBI" id="CHEBI:59789"/>
    </ligand>
</feature>
<dbReference type="PANTHER" id="PTHR33603:SF1">
    <property type="entry name" value="RIBOSOMAL RNA LARGE SUBUNIT METHYLTRANSFERASE H"/>
    <property type="match status" value="1"/>
</dbReference>
<keyword evidence="2 5" id="KW-0808">Transferase</keyword>
<dbReference type="KEGG" id="aaxa:NCTC10138_00712"/>
<sequence length="147" mass="16971">MIKIITVGKVKNDNLNKMINYYLKQIPRKTEIITLKDEPNIDGIKKEALSILKQIKDTDYVITLEIKGNNYSSEEFAEKINEIENVNQGDIVFIIGGSYGLDSSVSEKSNLKLSFSRMTFPHQLMQLFLVEQVFRAYSIIKNHPYHK</sequence>
<dbReference type="Pfam" id="PF02590">
    <property type="entry name" value="SPOUT_MTase"/>
    <property type="match status" value="1"/>
</dbReference>
<comment type="similarity">
    <text evidence="4 5">Belongs to the RNA methyltransferase RlmH family.</text>
</comment>
<dbReference type="InterPro" id="IPR003742">
    <property type="entry name" value="RlmH-like"/>
</dbReference>
<dbReference type="GO" id="GO:0070038">
    <property type="term" value="F:rRNA (pseudouridine-N3-)-methyltransferase activity"/>
    <property type="evidence" value="ECO:0007669"/>
    <property type="project" value="UniProtKB-UniRule"/>
</dbReference>
<evidence type="ECO:0000313" key="7">
    <source>
        <dbReference type="Proteomes" id="UP000289841"/>
    </source>
</evidence>
<keyword evidence="1 5" id="KW-0489">Methyltransferase</keyword>
<evidence type="ECO:0000256" key="1">
    <source>
        <dbReference type="ARBA" id="ARBA00022603"/>
    </source>
</evidence>
<accession>A0A449BD13</accession>
<reference evidence="6 7" key="1">
    <citation type="submission" date="2019-01" db="EMBL/GenBank/DDBJ databases">
        <authorList>
            <consortium name="Pathogen Informatics"/>
        </authorList>
    </citation>
    <scope>NUCLEOTIDE SEQUENCE [LARGE SCALE GENOMIC DNA]</scope>
    <source>
        <strain evidence="6 7">NCTC10138</strain>
    </source>
</reference>
<dbReference type="PIRSF" id="PIRSF004505">
    <property type="entry name" value="MT_bac"/>
    <property type="match status" value="1"/>
</dbReference>
<dbReference type="EMBL" id="LR215048">
    <property type="protein sequence ID" value="VEU80343.1"/>
    <property type="molecule type" value="Genomic_DNA"/>
</dbReference>
<dbReference type="Gene3D" id="3.40.1280.10">
    <property type="match status" value="1"/>
</dbReference>
<evidence type="ECO:0000256" key="3">
    <source>
        <dbReference type="ARBA" id="ARBA00022691"/>
    </source>
</evidence>
<organism evidence="6 7">
    <name type="scientific">Haploplasma axanthum</name>
    <name type="common">Acholeplasma axanthum</name>
    <dbReference type="NCBI Taxonomy" id="29552"/>
    <lineage>
        <taxon>Bacteria</taxon>
        <taxon>Bacillati</taxon>
        <taxon>Mycoplasmatota</taxon>
        <taxon>Mollicutes</taxon>
        <taxon>Acholeplasmatales</taxon>
        <taxon>Acholeplasmataceae</taxon>
        <taxon>Haploplasma</taxon>
    </lineage>
</organism>
<evidence type="ECO:0000256" key="4">
    <source>
        <dbReference type="ARBA" id="ARBA00038303"/>
    </source>
</evidence>
<dbReference type="EC" id="2.1.1.177" evidence="5"/>
<comment type="function">
    <text evidence="5">Specifically methylates the pseudouridine at position 1915 (m3Psi1915) in 23S rRNA.</text>
</comment>
<comment type="catalytic activity">
    <reaction evidence="5">
        <text>pseudouridine(1915) in 23S rRNA + S-adenosyl-L-methionine = N(3)-methylpseudouridine(1915) in 23S rRNA + S-adenosyl-L-homocysteine + H(+)</text>
        <dbReference type="Rhea" id="RHEA:42752"/>
        <dbReference type="Rhea" id="RHEA-COMP:10221"/>
        <dbReference type="Rhea" id="RHEA-COMP:10222"/>
        <dbReference type="ChEBI" id="CHEBI:15378"/>
        <dbReference type="ChEBI" id="CHEBI:57856"/>
        <dbReference type="ChEBI" id="CHEBI:59789"/>
        <dbReference type="ChEBI" id="CHEBI:65314"/>
        <dbReference type="ChEBI" id="CHEBI:74486"/>
        <dbReference type="EC" id="2.1.1.177"/>
    </reaction>
</comment>
<dbReference type="CDD" id="cd18081">
    <property type="entry name" value="RlmH-like"/>
    <property type="match status" value="1"/>
</dbReference>
<evidence type="ECO:0000313" key="6">
    <source>
        <dbReference type="EMBL" id="VEU80343.1"/>
    </source>
</evidence>
<dbReference type="PANTHER" id="PTHR33603">
    <property type="entry name" value="METHYLTRANSFERASE"/>
    <property type="match status" value="1"/>
</dbReference>